<evidence type="ECO:0000256" key="5">
    <source>
        <dbReference type="PROSITE-ProRule" id="PRU00283"/>
    </source>
</evidence>
<dbReference type="EMBL" id="CAJOBJ010338293">
    <property type="protein sequence ID" value="CAF5191911.1"/>
    <property type="molecule type" value="Genomic_DNA"/>
</dbReference>
<dbReference type="PROSITE" id="PS50067">
    <property type="entry name" value="KINESIN_MOTOR_2"/>
    <property type="match status" value="1"/>
</dbReference>
<dbReference type="Proteomes" id="UP000676336">
    <property type="component" value="Unassembled WGS sequence"/>
</dbReference>
<dbReference type="PANTHER" id="PTHR47969:SF29">
    <property type="entry name" value="KINESIN-LIKE PROTEIN"/>
    <property type="match status" value="1"/>
</dbReference>
<accession>A0A817AH57</accession>
<dbReference type="GO" id="GO:0007018">
    <property type="term" value="P:microtubule-based movement"/>
    <property type="evidence" value="ECO:0007669"/>
    <property type="project" value="InterPro"/>
</dbReference>
<dbReference type="Proteomes" id="UP000681720">
    <property type="component" value="Unassembled WGS sequence"/>
</dbReference>
<dbReference type="GO" id="GO:0008017">
    <property type="term" value="F:microtubule binding"/>
    <property type="evidence" value="ECO:0007669"/>
    <property type="project" value="InterPro"/>
</dbReference>
<evidence type="ECO:0000313" key="9">
    <source>
        <dbReference type="EMBL" id="CAF5189909.1"/>
    </source>
</evidence>
<protein>
    <recommendedName>
        <fullName evidence="6">Kinesin motor domain-containing protein</fullName>
    </recommendedName>
</protein>
<evidence type="ECO:0000256" key="3">
    <source>
        <dbReference type="ARBA" id="ARBA00022840"/>
    </source>
</evidence>
<dbReference type="Pfam" id="PF00225">
    <property type="entry name" value="Kinesin"/>
    <property type="match status" value="1"/>
</dbReference>
<dbReference type="GO" id="GO:0005875">
    <property type="term" value="C:microtubule associated complex"/>
    <property type="evidence" value="ECO:0007669"/>
    <property type="project" value="TreeGrafter"/>
</dbReference>
<dbReference type="EMBL" id="CAJNRE010021556">
    <property type="protein sequence ID" value="CAF2259712.1"/>
    <property type="molecule type" value="Genomic_DNA"/>
</dbReference>
<sequence length="62" mass="6877">ELVYHFTAHPLVQSLFQGNNPMVFAYGQTGSGKTYTMGGDLSQRDVDFSKGIYALTANDIFR</sequence>
<keyword evidence="2 5" id="KW-0547">Nucleotide-binding</keyword>
<keyword evidence="4" id="KW-0963">Cytoplasm</keyword>
<dbReference type="GO" id="GO:0051231">
    <property type="term" value="P:spindle elongation"/>
    <property type="evidence" value="ECO:0007669"/>
    <property type="project" value="TreeGrafter"/>
</dbReference>
<evidence type="ECO:0000313" key="8">
    <source>
        <dbReference type="EMBL" id="CAF5019914.1"/>
    </source>
</evidence>
<name>A0A817AH57_9BILA</name>
<keyword evidence="4" id="KW-0206">Cytoskeleton</keyword>
<evidence type="ECO:0000259" key="6">
    <source>
        <dbReference type="PROSITE" id="PS50067"/>
    </source>
</evidence>
<evidence type="ECO:0000313" key="10">
    <source>
        <dbReference type="EMBL" id="CAF5191911.1"/>
    </source>
</evidence>
<reference evidence="7" key="1">
    <citation type="submission" date="2021-02" db="EMBL/GenBank/DDBJ databases">
        <authorList>
            <person name="Nowell W R."/>
        </authorList>
    </citation>
    <scope>NUCLEOTIDE SEQUENCE</scope>
</reference>
<dbReference type="GO" id="GO:0007052">
    <property type="term" value="P:mitotic spindle organization"/>
    <property type="evidence" value="ECO:0007669"/>
    <property type="project" value="TreeGrafter"/>
</dbReference>
<comment type="caution">
    <text evidence="7">The sequence shown here is derived from an EMBL/GenBank/DDBJ whole genome shotgun (WGS) entry which is preliminary data.</text>
</comment>
<gene>
    <name evidence="8" type="ORF">GIL414_LOCUS58322</name>
    <name evidence="10" type="ORF">GIL414_LOCUS73284</name>
    <name evidence="7" type="ORF">MBJ925_LOCUS38485</name>
    <name evidence="9" type="ORF">SMN809_LOCUS71905</name>
</gene>
<dbReference type="GO" id="GO:0005524">
    <property type="term" value="F:ATP binding"/>
    <property type="evidence" value="ECO:0007669"/>
    <property type="project" value="UniProtKB-UniRule"/>
</dbReference>
<dbReference type="PANTHER" id="PTHR47969">
    <property type="entry name" value="CHROMOSOME-ASSOCIATED KINESIN KIF4A-RELATED"/>
    <property type="match status" value="1"/>
</dbReference>
<comment type="similarity">
    <text evidence="5">Belongs to the TRAFAC class myosin-kinesin ATPase superfamily. Kinesin family.</text>
</comment>
<dbReference type="InterPro" id="IPR036961">
    <property type="entry name" value="Kinesin_motor_dom_sf"/>
</dbReference>
<feature type="non-terminal residue" evidence="7">
    <location>
        <position position="1"/>
    </location>
</feature>
<keyword evidence="5" id="KW-0505">Motor protein</keyword>
<proteinExistence type="inferred from homology"/>
<organism evidence="7 11">
    <name type="scientific">Rotaria magnacalcarata</name>
    <dbReference type="NCBI Taxonomy" id="392030"/>
    <lineage>
        <taxon>Eukaryota</taxon>
        <taxon>Metazoa</taxon>
        <taxon>Spiralia</taxon>
        <taxon>Gnathifera</taxon>
        <taxon>Rotifera</taxon>
        <taxon>Eurotatoria</taxon>
        <taxon>Bdelloidea</taxon>
        <taxon>Philodinida</taxon>
        <taxon>Philodinidae</taxon>
        <taxon>Rotaria</taxon>
    </lineage>
</organism>
<dbReference type="InterPro" id="IPR001752">
    <property type="entry name" value="Kinesin_motor_dom"/>
</dbReference>
<dbReference type="Proteomes" id="UP000663824">
    <property type="component" value="Unassembled WGS sequence"/>
</dbReference>
<comment type="subcellular location">
    <subcellularLocation>
        <location evidence="1">Cytoplasm</location>
        <location evidence="1">Cytoskeleton</location>
    </subcellularLocation>
</comment>
<dbReference type="EMBL" id="CAJOBI010324575">
    <property type="protein sequence ID" value="CAF5189909.1"/>
    <property type="molecule type" value="Genomic_DNA"/>
</dbReference>
<evidence type="ECO:0000256" key="2">
    <source>
        <dbReference type="ARBA" id="ARBA00022741"/>
    </source>
</evidence>
<keyword evidence="3 5" id="KW-0067">ATP-binding</keyword>
<evidence type="ECO:0000313" key="7">
    <source>
        <dbReference type="EMBL" id="CAF2259712.1"/>
    </source>
</evidence>
<feature type="non-terminal residue" evidence="7">
    <location>
        <position position="62"/>
    </location>
</feature>
<dbReference type="InterPro" id="IPR027417">
    <property type="entry name" value="P-loop_NTPase"/>
</dbReference>
<dbReference type="InterPro" id="IPR027640">
    <property type="entry name" value="Kinesin-like_fam"/>
</dbReference>
<dbReference type="GO" id="GO:0003777">
    <property type="term" value="F:microtubule motor activity"/>
    <property type="evidence" value="ECO:0007669"/>
    <property type="project" value="InterPro"/>
</dbReference>
<evidence type="ECO:0000313" key="11">
    <source>
        <dbReference type="Proteomes" id="UP000663824"/>
    </source>
</evidence>
<dbReference type="EMBL" id="CAJOBJ010214972">
    <property type="protein sequence ID" value="CAF5019914.1"/>
    <property type="molecule type" value="Genomic_DNA"/>
</dbReference>
<dbReference type="Gene3D" id="3.40.850.10">
    <property type="entry name" value="Kinesin motor domain"/>
    <property type="match status" value="1"/>
</dbReference>
<feature type="binding site" evidence="5">
    <location>
        <begin position="27"/>
        <end position="34"/>
    </location>
    <ligand>
        <name>ATP</name>
        <dbReference type="ChEBI" id="CHEBI:30616"/>
    </ligand>
</feature>
<evidence type="ECO:0000256" key="4">
    <source>
        <dbReference type="ARBA" id="ARBA00023212"/>
    </source>
</evidence>
<dbReference type="SUPFAM" id="SSF52540">
    <property type="entry name" value="P-loop containing nucleoside triphosphate hydrolases"/>
    <property type="match status" value="1"/>
</dbReference>
<evidence type="ECO:0000256" key="1">
    <source>
        <dbReference type="ARBA" id="ARBA00004245"/>
    </source>
</evidence>
<feature type="domain" description="Kinesin motor" evidence="6">
    <location>
        <begin position="1"/>
        <end position="62"/>
    </location>
</feature>
<dbReference type="AlphaFoldDB" id="A0A817AH57"/>